<evidence type="ECO:0000313" key="1">
    <source>
        <dbReference type="EMBL" id="KAI5083658.1"/>
    </source>
</evidence>
<organism evidence="1 2">
    <name type="scientific">Adiantum capillus-veneris</name>
    <name type="common">Maidenhair fern</name>
    <dbReference type="NCBI Taxonomy" id="13818"/>
    <lineage>
        <taxon>Eukaryota</taxon>
        <taxon>Viridiplantae</taxon>
        <taxon>Streptophyta</taxon>
        <taxon>Embryophyta</taxon>
        <taxon>Tracheophyta</taxon>
        <taxon>Polypodiopsida</taxon>
        <taxon>Polypodiidae</taxon>
        <taxon>Polypodiales</taxon>
        <taxon>Pteridineae</taxon>
        <taxon>Pteridaceae</taxon>
        <taxon>Vittarioideae</taxon>
        <taxon>Adiantum</taxon>
    </lineage>
</organism>
<accession>A0A9D4VDP9</accession>
<gene>
    <name evidence="1" type="ORF">GOP47_0003401</name>
</gene>
<dbReference type="EMBL" id="JABFUD020000002">
    <property type="protein sequence ID" value="KAI5083658.1"/>
    <property type="molecule type" value="Genomic_DNA"/>
</dbReference>
<protein>
    <submittedName>
        <fullName evidence="1">Uncharacterized protein</fullName>
    </submittedName>
</protein>
<proteinExistence type="predicted"/>
<name>A0A9D4VDP9_ADICA</name>
<sequence>MSTRCIVSDFALNTDVDEVIVSDSMHEIRGYDQPHEVDDLQEYNVGQVKPDMHSSEMECLLEPVVDVHAYVEELDEMESGVMCGVMSEVSDYDKPLLMVEHIHGLRSIQGSQFSGTCMNF</sequence>
<dbReference type="AlphaFoldDB" id="A0A9D4VDP9"/>
<dbReference type="Proteomes" id="UP000886520">
    <property type="component" value="Chromosome 3"/>
</dbReference>
<evidence type="ECO:0000313" key="2">
    <source>
        <dbReference type="Proteomes" id="UP000886520"/>
    </source>
</evidence>
<reference evidence="1" key="1">
    <citation type="submission" date="2021-01" db="EMBL/GenBank/DDBJ databases">
        <title>Adiantum capillus-veneris genome.</title>
        <authorList>
            <person name="Fang Y."/>
            <person name="Liao Q."/>
        </authorList>
    </citation>
    <scope>NUCLEOTIDE SEQUENCE</scope>
    <source>
        <strain evidence="1">H3</strain>
        <tissue evidence="1">Leaf</tissue>
    </source>
</reference>
<keyword evidence="2" id="KW-1185">Reference proteome</keyword>
<comment type="caution">
    <text evidence="1">The sequence shown here is derived from an EMBL/GenBank/DDBJ whole genome shotgun (WGS) entry which is preliminary data.</text>
</comment>